<name>A0A8R7K3W4_TRIUA</name>
<sequence length="142" mass="16026">DQGHLLVEAPTGLIRPWQLRRDGSCSRVQVVGRGVWDRGKPLAFSGAPFLEASSRSPSASFFLTPVWAKALVPLVGGGGMSMALPPWRRRLGFAGVWMVLLCLLRTRWRRSAHCSSSSRRGLHLVPTFFSLRLNVWFIIRWW</sequence>
<reference evidence="2" key="1">
    <citation type="journal article" date="2013" name="Nature">
        <title>Draft genome of the wheat A-genome progenitor Triticum urartu.</title>
        <authorList>
            <person name="Ling H.Q."/>
            <person name="Zhao S."/>
            <person name="Liu D."/>
            <person name="Wang J."/>
            <person name="Sun H."/>
            <person name="Zhang C."/>
            <person name="Fan H."/>
            <person name="Li D."/>
            <person name="Dong L."/>
            <person name="Tao Y."/>
            <person name="Gao C."/>
            <person name="Wu H."/>
            <person name="Li Y."/>
            <person name="Cui Y."/>
            <person name="Guo X."/>
            <person name="Zheng S."/>
            <person name="Wang B."/>
            <person name="Yu K."/>
            <person name="Liang Q."/>
            <person name="Yang W."/>
            <person name="Lou X."/>
            <person name="Chen J."/>
            <person name="Feng M."/>
            <person name="Jian J."/>
            <person name="Zhang X."/>
            <person name="Luo G."/>
            <person name="Jiang Y."/>
            <person name="Liu J."/>
            <person name="Wang Z."/>
            <person name="Sha Y."/>
            <person name="Zhang B."/>
            <person name="Wu H."/>
            <person name="Tang D."/>
            <person name="Shen Q."/>
            <person name="Xue P."/>
            <person name="Zou S."/>
            <person name="Wang X."/>
            <person name="Liu X."/>
            <person name="Wang F."/>
            <person name="Yang Y."/>
            <person name="An X."/>
            <person name="Dong Z."/>
            <person name="Zhang K."/>
            <person name="Zhang X."/>
            <person name="Luo M.C."/>
            <person name="Dvorak J."/>
            <person name="Tong Y."/>
            <person name="Wang J."/>
            <person name="Yang H."/>
            <person name="Li Z."/>
            <person name="Wang D."/>
            <person name="Zhang A."/>
            <person name="Wang J."/>
        </authorList>
    </citation>
    <scope>NUCLEOTIDE SEQUENCE</scope>
    <source>
        <strain evidence="2">cv. G1812</strain>
    </source>
</reference>
<keyword evidence="2" id="KW-1185">Reference proteome</keyword>
<reference evidence="1" key="3">
    <citation type="submission" date="2022-06" db="UniProtKB">
        <authorList>
            <consortium name="EnsemblPlants"/>
        </authorList>
    </citation>
    <scope>IDENTIFICATION</scope>
</reference>
<evidence type="ECO:0000313" key="1">
    <source>
        <dbReference type="EnsemblPlants" id="TuG1812G0100004222.01.T01.cds272653"/>
    </source>
</evidence>
<protein>
    <submittedName>
        <fullName evidence="1">Uncharacterized protein</fullName>
    </submittedName>
</protein>
<proteinExistence type="predicted"/>
<dbReference type="Proteomes" id="UP000015106">
    <property type="component" value="Chromosome 1"/>
</dbReference>
<dbReference type="EnsemblPlants" id="TuG1812G0100004222.01.T01">
    <property type="protein sequence ID" value="TuG1812G0100004222.01.T01.cds272653"/>
    <property type="gene ID" value="TuG1812G0100004222.01"/>
</dbReference>
<evidence type="ECO:0000313" key="2">
    <source>
        <dbReference type="Proteomes" id="UP000015106"/>
    </source>
</evidence>
<dbReference type="Gramene" id="TuG1812G0100004222.01.T01">
    <property type="protein sequence ID" value="TuG1812G0100004222.01.T01.cds272653"/>
    <property type="gene ID" value="TuG1812G0100004222.01"/>
</dbReference>
<reference evidence="1" key="2">
    <citation type="submission" date="2018-03" db="EMBL/GenBank/DDBJ databases">
        <title>The Triticum urartu genome reveals the dynamic nature of wheat genome evolution.</title>
        <authorList>
            <person name="Ling H."/>
            <person name="Ma B."/>
            <person name="Shi X."/>
            <person name="Liu H."/>
            <person name="Dong L."/>
            <person name="Sun H."/>
            <person name="Cao Y."/>
            <person name="Gao Q."/>
            <person name="Zheng S."/>
            <person name="Li Y."/>
            <person name="Yu Y."/>
            <person name="Du H."/>
            <person name="Qi M."/>
            <person name="Li Y."/>
            <person name="Yu H."/>
            <person name="Cui Y."/>
            <person name="Wang N."/>
            <person name="Chen C."/>
            <person name="Wu H."/>
            <person name="Zhao Y."/>
            <person name="Zhang J."/>
            <person name="Li Y."/>
            <person name="Zhou W."/>
            <person name="Zhang B."/>
            <person name="Hu W."/>
            <person name="Eijk M."/>
            <person name="Tang J."/>
            <person name="Witsenboer H."/>
            <person name="Zhao S."/>
            <person name="Li Z."/>
            <person name="Zhang A."/>
            <person name="Wang D."/>
            <person name="Liang C."/>
        </authorList>
    </citation>
    <scope>NUCLEOTIDE SEQUENCE [LARGE SCALE GENOMIC DNA]</scope>
    <source>
        <strain evidence="1">cv. G1812</strain>
    </source>
</reference>
<organism evidence="1 2">
    <name type="scientific">Triticum urartu</name>
    <name type="common">Red wild einkorn</name>
    <name type="synonym">Crithodium urartu</name>
    <dbReference type="NCBI Taxonomy" id="4572"/>
    <lineage>
        <taxon>Eukaryota</taxon>
        <taxon>Viridiplantae</taxon>
        <taxon>Streptophyta</taxon>
        <taxon>Embryophyta</taxon>
        <taxon>Tracheophyta</taxon>
        <taxon>Spermatophyta</taxon>
        <taxon>Magnoliopsida</taxon>
        <taxon>Liliopsida</taxon>
        <taxon>Poales</taxon>
        <taxon>Poaceae</taxon>
        <taxon>BOP clade</taxon>
        <taxon>Pooideae</taxon>
        <taxon>Triticodae</taxon>
        <taxon>Triticeae</taxon>
        <taxon>Triticinae</taxon>
        <taxon>Triticum</taxon>
    </lineage>
</organism>
<accession>A0A8R7K3W4</accession>
<dbReference type="AlphaFoldDB" id="A0A8R7K3W4"/>